<accession>A0A2U7N4X8</accession>
<reference evidence="3 4" key="1">
    <citation type="submission" date="2017-04" db="EMBL/GenBank/DDBJ databases">
        <title>Isolation of lytic bacteriophages infecting Pseudomonas strains for biocontrol of fish and shrimp spoilage during chilled storage.</title>
        <authorList>
            <person name="Yang Z."/>
            <person name="Tao X."/>
            <person name="Gao L."/>
            <person name="Rao S."/>
        </authorList>
    </citation>
    <scope>NUCLEOTIDE SEQUENCE [LARGE SCALE GENOMIC DNA]</scope>
</reference>
<evidence type="ECO:0000259" key="2">
    <source>
        <dbReference type="Pfam" id="PF19263"/>
    </source>
</evidence>
<evidence type="ECO:0000313" key="3">
    <source>
        <dbReference type="EMBL" id="ASD51946.1"/>
    </source>
</evidence>
<name>A0A2U7N4X8_9CAUD</name>
<evidence type="ECO:0000313" key="4">
    <source>
        <dbReference type="Proteomes" id="UP000248142"/>
    </source>
</evidence>
<dbReference type="Proteomes" id="UP000248142">
    <property type="component" value="Segment"/>
</dbReference>
<gene>
    <name evidence="3" type="ORF">PspYZU01_61</name>
</gene>
<dbReference type="InterPro" id="IPR027417">
    <property type="entry name" value="P-loop_NTPase"/>
</dbReference>
<protein>
    <submittedName>
        <fullName evidence="3">Primase-polymerase</fullName>
    </submittedName>
</protein>
<feature type="domain" description="NrS-1 polymerase-like helicase" evidence="2">
    <location>
        <begin position="657"/>
        <end position="766"/>
    </location>
</feature>
<evidence type="ECO:0000256" key="1">
    <source>
        <dbReference type="SAM" id="MobiDB-lite"/>
    </source>
</evidence>
<dbReference type="InterPro" id="IPR045455">
    <property type="entry name" value="NrS-1_pol-like_helicase"/>
</dbReference>
<sequence>MTDRVLKYGTTSARDRGKLIMMDGSWAEIVERFKKVTRRSCTLEQYAAMSPKDRAFSKNTGLFFGGECKDQHRHDDTLVCRTIVNLDLDDNCDDIWSTFQMLGEIPEFSEFSYLIHSTRSSTEDKPKFRILVPLASDIAPKEYEPVARALAYMLDTDMLAVALESYVPAQGMYFPSISKDQEYHFFAQDNGVFFDPAKALKKYPADDAKTWPKSSKETTRVYSGGKRKGHPEDKKASVPIITALCRQYDPWEFMDEFLPHCYEPEGNGGERYRWVNASGVASVRVYDGVFVHSDHGTDPARGQHNVFDLGRIHMFGDLDKDFDCDTHPLSEWPSFKAMTKWALEQDGVADRLEEVEQEVQMERNNEVLGLLDDLDEDDDEDEYVEDLADMLDDLEPEEDELEDLLGIPKSKKAVVLADAEADNNRVVSKIKRILLKAEDSDALQLRIDKIKGLPRGSLNEVQRAQVIQALMVTWERITKDKLSKADAAKMLQPERQTFSEQFGEEAPKWLLPWVYVASDNVFFHTEQKMSLPRDGFNGLFSHDSAVQFGTAGNSNNPKHLPADLALNGFPVPKVMGIKYRPGKEPIFDEDGNKWANKYSPVGDLPSGGHKGKRGVELLKRLLADLFPEENHRKIVLDFMAHIIQKPAQKLNYALLIKGSEQEGKSLLAKLISTLVGQNNCHVINSQTLMEKYNGWAAECIFCTVEEVKIGGKDAHMVLNNLKPVITNSTVPIRKMQKDTYTERNFTNMLLTTNFENAIPLDDESNSRYCVLFTRFASNAEVQHWIKTNEEEEGDHYVTELYRLVEESPAQFYDALMKYKFSDLYNPYGRAPMTRFKSQMAEENKTDARRILETLLEDPLYPTITTDICVWSHVKDALEAQGIGEGLRNGAVASFMRQANFFKAGDHQRTDERGRRVKYTIWTQNRAMTDQTGDQRNLSPAGAGALKRAWDALENGIELADVVPDNVVPIDRGKK</sequence>
<dbReference type="EMBL" id="KY971609">
    <property type="protein sequence ID" value="ASD51946.1"/>
    <property type="molecule type" value="Genomic_DNA"/>
</dbReference>
<feature type="region of interest" description="Disordered" evidence="1">
    <location>
        <begin position="209"/>
        <end position="233"/>
    </location>
</feature>
<dbReference type="Gene3D" id="3.40.50.300">
    <property type="entry name" value="P-loop containing nucleotide triphosphate hydrolases"/>
    <property type="match status" value="1"/>
</dbReference>
<feature type="compositionally biased region" description="Basic and acidic residues" evidence="1">
    <location>
        <begin position="209"/>
        <end position="219"/>
    </location>
</feature>
<keyword evidence="4" id="KW-1185">Reference proteome</keyword>
<organism evidence="3 4">
    <name type="scientific">Pseudomonas phage PspYZU01</name>
    <dbReference type="NCBI Taxonomy" id="1983555"/>
    <lineage>
        <taxon>Viruses</taxon>
        <taxon>Duplodnaviria</taxon>
        <taxon>Heunggongvirae</taxon>
        <taxon>Uroviricota</taxon>
        <taxon>Caudoviricetes</taxon>
        <taxon>Casjensviridae</taxon>
        <taxon>Phobosvirus</taxon>
        <taxon>Phobosvirus PspYZU01</taxon>
    </lineage>
</organism>
<proteinExistence type="predicted"/>
<dbReference type="Pfam" id="PF19263">
    <property type="entry name" value="DUF5906"/>
    <property type="match status" value="1"/>
</dbReference>